<protein>
    <submittedName>
        <fullName evidence="1">Uncharacterized protein</fullName>
    </submittedName>
</protein>
<dbReference type="GO" id="GO:0005737">
    <property type="term" value="C:cytoplasm"/>
    <property type="evidence" value="ECO:0007669"/>
    <property type="project" value="TreeGrafter"/>
</dbReference>
<dbReference type="GO" id="GO:0055105">
    <property type="term" value="F:ubiquitin-protein transferase inhibitor activity"/>
    <property type="evidence" value="ECO:0007669"/>
    <property type="project" value="TreeGrafter"/>
</dbReference>
<evidence type="ECO:0000313" key="2">
    <source>
        <dbReference type="Proteomes" id="UP000078561"/>
    </source>
</evidence>
<dbReference type="PANTHER" id="PTHR15430">
    <property type="entry name" value="GLOMULIN"/>
    <property type="match status" value="1"/>
</dbReference>
<keyword evidence="2" id="KW-1185">Reference proteome</keyword>
<dbReference type="Proteomes" id="UP000078561">
    <property type="component" value="Unassembled WGS sequence"/>
</dbReference>
<proteinExistence type="predicted"/>
<dbReference type="InParanoid" id="A0A163JQ41"/>
<dbReference type="Pfam" id="PF08568">
    <property type="entry name" value="Kinetochor_Ybp2"/>
    <property type="match status" value="1"/>
</dbReference>
<dbReference type="PANTHER" id="PTHR15430:SF1">
    <property type="entry name" value="GLOMULIN"/>
    <property type="match status" value="1"/>
</dbReference>
<gene>
    <name evidence="1" type="primary">ABSGL_06759.1 scaffold 8673</name>
</gene>
<dbReference type="InterPro" id="IPR019516">
    <property type="entry name" value="Glomulin/ALF4"/>
</dbReference>
<evidence type="ECO:0000313" key="1">
    <source>
        <dbReference type="EMBL" id="SAM01023.1"/>
    </source>
</evidence>
<dbReference type="EMBL" id="LT553500">
    <property type="protein sequence ID" value="SAM01023.1"/>
    <property type="molecule type" value="Genomic_DNA"/>
</dbReference>
<sequence length="631" mass="71194">MHHFQTSIDSLTITTIKPSCSTDKDTISGYCDAIVAGADSCNAYYHARSNNDSYSAHNEVYTSFAVTLEDMFTKATTFDSCSQLALVQTLQQTLCQHGNKDNFAEAFMKRYDATLQEILTQLLETRNAPLESSKHMKQVAFELLSVILGVCRPFESSSWVTERLYNLDWSESLNEQASVNSTMIFVSTIESYGKSVLENLDPTLVEEYTASLTTPCGDTSPPHSFSTDLLVLVFDKFVLNTDLGLSHAYCELFHSTYTVNNPHRAKVGSSASTASSEIMDCIYRCLALTKQNGVTFDNLIALKQRQHDPRAIHTSPGNLSRSLTISSDGIMSILALSIHERYLNDSSAHSHYLLSVLIEPAWIGRRCLGMIMNLMKNPQEIPKIDKAMLVLLYLADNVDDINFKVTLDMLDQEFEGLMDGGDQNMTLAKAFQIMTSITSMVDDSKLRFLGHQLIARFIQLGNDDTRLFILTELLGNCPFPTMHTAAIGLLKNQVDHAFRLLPHTSPNDRSVFCTKILLDSFFPMIFKNQIDKATTEDEHTSFWDKYSYHMQALNFYYYLMMRDKSENNTGVWDEGQVKWMRDTYLVPLEELCTALYGTYQQKQVHRGSTGDSTSENDDQVYAIPVKQHVLV</sequence>
<dbReference type="OMA" id="HAYCELF"/>
<accession>A0A163JQ41</accession>
<dbReference type="InterPro" id="IPR013877">
    <property type="entry name" value="YAP-bd/ALF4/Glomulin"/>
</dbReference>
<organism evidence="1">
    <name type="scientific">Absidia glauca</name>
    <name type="common">Pin mould</name>
    <dbReference type="NCBI Taxonomy" id="4829"/>
    <lineage>
        <taxon>Eukaryota</taxon>
        <taxon>Fungi</taxon>
        <taxon>Fungi incertae sedis</taxon>
        <taxon>Mucoromycota</taxon>
        <taxon>Mucoromycotina</taxon>
        <taxon>Mucoromycetes</taxon>
        <taxon>Mucorales</taxon>
        <taxon>Cunninghamellaceae</taxon>
        <taxon>Absidia</taxon>
    </lineage>
</organism>
<dbReference type="OrthoDB" id="5396786at2759"/>
<reference evidence="1" key="1">
    <citation type="submission" date="2016-04" db="EMBL/GenBank/DDBJ databases">
        <authorList>
            <person name="Evans L.H."/>
            <person name="Alamgir A."/>
            <person name="Owens N."/>
            <person name="Weber N.D."/>
            <person name="Virtaneva K."/>
            <person name="Barbian K."/>
            <person name="Babar A."/>
            <person name="Rosenke K."/>
        </authorList>
    </citation>
    <scope>NUCLEOTIDE SEQUENCE [LARGE SCALE GENOMIC DNA]</scope>
    <source>
        <strain evidence="1">CBS 101.48</strain>
    </source>
</reference>
<dbReference type="STRING" id="4829.A0A163JQ41"/>
<dbReference type="AlphaFoldDB" id="A0A163JQ41"/>
<name>A0A163JQ41_ABSGL</name>